<dbReference type="InterPro" id="IPR011989">
    <property type="entry name" value="ARM-like"/>
</dbReference>
<comment type="caution">
    <text evidence="2">The sequence shown here is derived from an EMBL/GenBank/DDBJ whole genome shotgun (WGS) entry which is preliminary data.</text>
</comment>
<evidence type="ECO:0000313" key="2">
    <source>
        <dbReference type="EMBL" id="TWU29924.1"/>
    </source>
</evidence>
<dbReference type="EMBL" id="SJPS01000001">
    <property type="protein sequence ID" value="TWU29924.1"/>
    <property type="molecule type" value="Genomic_DNA"/>
</dbReference>
<protein>
    <recommendedName>
        <fullName evidence="4">Preprotein translocase subunit SecA</fullName>
    </recommendedName>
</protein>
<proteinExistence type="predicted"/>
<keyword evidence="3" id="KW-1185">Reference proteome</keyword>
<evidence type="ECO:0000256" key="1">
    <source>
        <dbReference type="SAM" id="MobiDB-lite"/>
    </source>
</evidence>
<accession>A0A5C6D250</accession>
<dbReference type="PANTHER" id="PTHR33747:SF1">
    <property type="entry name" value="ADENYLATE CYCLASE-ASSOCIATED CAP C-TERMINAL DOMAIN-CONTAINING PROTEIN"/>
    <property type="match status" value="1"/>
</dbReference>
<evidence type="ECO:0008006" key="4">
    <source>
        <dbReference type="Google" id="ProtNLM"/>
    </source>
</evidence>
<organism evidence="2 3">
    <name type="scientific">Bythopirellula polymerisocia</name>
    <dbReference type="NCBI Taxonomy" id="2528003"/>
    <lineage>
        <taxon>Bacteria</taxon>
        <taxon>Pseudomonadati</taxon>
        <taxon>Planctomycetota</taxon>
        <taxon>Planctomycetia</taxon>
        <taxon>Pirellulales</taxon>
        <taxon>Lacipirellulaceae</taxon>
        <taxon>Bythopirellula</taxon>
    </lineage>
</organism>
<dbReference type="Gene3D" id="1.25.10.10">
    <property type="entry name" value="Leucine-rich Repeat Variant"/>
    <property type="match status" value="1"/>
</dbReference>
<evidence type="ECO:0000313" key="3">
    <source>
        <dbReference type="Proteomes" id="UP000318437"/>
    </source>
</evidence>
<feature type="compositionally biased region" description="Polar residues" evidence="1">
    <location>
        <begin position="428"/>
        <end position="440"/>
    </location>
</feature>
<dbReference type="Pfam" id="PF06685">
    <property type="entry name" value="DUF1186"/>
    <property type="match status" value="1"/>
</dbReference>
<dbReference type="AlphaFoldDB" id="A0A5C6D250"/>
<dbReference type="Pfam" id="PF02810">
    <property type="entry name" value="SEC-C"/>
    <property type="match status" value="1"/>
</dbReference>
<dbReference type="InterPro" id="IPR010602">
    <property type="entry name" value="DUF1186"/>
</dbReference>
<dbReference type="InterPro" id="IPR004027">
    <property type="entry name" value="SEC_C_motif"/>
</dbReference>
<dbReference type="PANTHER" id="PTHR33747">
    <property type="entry name" value="UPF0225 PROTEIN SCO1677"/>
    <property type="match status" value="1"/>
</dbReference>
<gene>
    <name evidence="2" type="ORF">Pla144_07050</name>
</gene>
<dbReference type="SUPFAM" id="SSF103642">
    <property type="entry name" value="Sec-C motif"/>
    <property type="match status" value="1"/>
</dbReference>
<sequence>MTSQQETSIVERLCNARSPRNYFDWEEQEGYYITACRASGEDIPQLIDIVRKWSDPEWLSSESGLDRDLDGIDLLPVTAWRTLADLKSAAAVQPLIDMLCELDDEFDDWVSEELPHVFGKIGEPAIEPLVLVAQDAGTQEFVRSIAVRGLRCVAKYHEEARNQITAYLTEMMADSTEDSIQFNTTVLVELVDLRAVDAAEAIERAFANDFLDIGMMGKWEDVRQALGVESLGLEMPRDPYNSLEDLTKEVGIGIFSTQPIFMFGEIDEDAEQAYYERAWDLFSNSNEAQQVIDSDGELGWFRLLLEFGLNYLGETIDMMTVASLTEFVFEYVPRKVSTEPEAADSIVFELTKFWEYLDRAFEVPDAKSIIEWLNTEGVVGRLKSELSDPKNFGMAKSFFMSGMDAGYDMTSETEMAEFVEAYNNSSLPSNNVSAPETTVSRGERIGRNDPCPCGSGKKYKKCCR</sequence>
<reference evidence="2 3" key="1">
    <citation type="submission" date="2019-02" db="EMBL/GenBank/DDBJ databases">
        <title>Deep-cultivation of Planctomycetes and their phenomic and genomic characterization uncovers novel biology.</title>
        <authorList>
            <person name="Wiegand S."/>
            <person name="Jogler M."/>
            <person name="Boedeker C."/>
            <person name="Pinto D."/>
            <person name="Vollmers J."/>
            <person name="Rivas-Marin E."/>
            <person name="Kohn T."/>
            <person name="Peeters S.H."/>
            <person name="Heuer A."/>
            <person name="Rast P."/>
            <person name="Oberbeckmann S."/>
            <person name="Bunk B."/>
            <person name="Jeske O."/>
            <person name="Meyerdierks A."/>
            <person name="Storesund J.E."/>
            <person name="Kallscheuer N."/>
            <person name="Luecker S."/>
            <person name="Lage O.M."/>
            <person name="Pohl T."/>
            <person name="Merkel B.J."/>
            <person name="Hornburger P."/>
            <person name="Mueller R.-W."/>
            <person name="Bruemmer F."/>
            <person name="Labrenz M."/>
            <person name="Spormann A.M."/>
            <person name="Op Den Camp H."/>
            <person name="Overmann J."/>
            <person name="Amann R."/>
            <person name="Jetten M.S.M."/>
            <person name="Mascher T."/>
            <person name="Medema M.H."/>
            <person name="Devos D.P."/>
            <person name="Kaster A.-K."/>
            <person name="Ovreas L."/>
            <person name="Rohde M."/>
            <person name="Galperin M.Y."/>
            <person name="Jogler C."/>
        </authorList>
    </citation>
    <scope>NUCLEOTIDE SEQUENCE [LARGE SCALE GENOMIC DNA]</scope>
    <source>
        <strain evidence="2 3">Pla144</strain>
    </source>
</reference>
<feature type="region of interest" description="Disordered" evidence="1">
    <location>
        <begin position="428"/>
        <end position="447"/>
    </location>
</feature>
<dbReference type="RefSeq" id="WP_197530354.1">
    <property type="nucleotide sequence ID" value="NZ_SJPS01000001.1"/>
</dbReference>
<dbReference type="Proteomes" id="UP000318437">
    <property type="component" value="Unassembled WGS sequence"/>
</dbReference>
<name>A0A5C6D250_9BACT</name>
<dbReference type="Gene3D" id="3.10.450.50">
    <property type="match status" value="1"/>
</dbReference>